<gene>
    <name evidence="1" type="ORF">ElyMa_001593300</name>
</gene>
<sequence length="106" mass="12290">MAPLRISFLIRSVYDLLPSNATTMSWKTKYRTWPELMQSGTFTRTIYLQAQQGAQGTCLSNKHCKRTVQPTFAKLHNIYNRGRGLKMVWEVEHGKYPKKKTAGRLQ</sequence>
<dbReference type="EMBL" id="BMAT01003173">
    <property type="protein sequence ID" value="GFS21395.1"/>
    <property type="molecule type" value="Genomic_DNA"/>
</dbReference>
<evidence type="ECO:0000313" key="1">
    <source>
        <dbReference type="EMBL" id="GFS21395.1"/>
    </source>
</evidence>
<evidence type="ECO:0000313" key="2">
    <source>
        <dbReference type="Proteomes" id="UP000762676"/>
    </source>
</evidence>
<comment type="caution">
    <text evidence="1">The sequence shown here is derived from an EMBL/GenBank/DDBJ whole genome shotgun (WGS) entry which is preliminary data.</text>
</comment>
<protein>
    <submittedName>
        <fullName evidence="1">Uncharacterized protein</fullName>
    </submittedName>
</protein>
<dbReference type="AlphaFoldDB" id="A0AAV4JI28"/>
<dbReference type="Proteomes" id="UP000762676">
    <property type="component" value="Unassembled WGS sequence"/>
</dbReference>
<organism evidence="1 2">
    <name type="scientific">Elysia marginata</name>
    <dbReference type="NCBI Taxonomy" id="1093978"/>
    <lineage>
        <taxon>Eukaryota</taxon>
        <taxon>Metazoa</taxon>
        <taxon>Spiralia</taxon>
        <taxon>Lophotrochozoa</taxon>
        <taxon>Mollusca</taxon>
        <taxon>Gastropoda</taxon>
        <taxon>Heterobranchia</taxon>
        <taxon>Euthyneura</taxon>
        <taxon>Panpulmonata</taxon>
        <taxon>Sacoglossa</taxon>
        <taxon>Placobranchoidea</taxon>
        <taxon>Plakobranchidae</taxon>
        <taxon>Elysia</taxon>
    </lineage>
</organism>
<accession>A0AAV4JI28</accession>
<keyword evidence="2" id="KW-1185">Reference proteome</keyword>
<proteinExistence type="predicted"/>
<name>A0AAV4JI28_9GAST</name>
<reference evidence="1 2" key="1">
    <citation type="journal article" date="2021" name="Elife">
        <title>Chloroplast acquisition without the gene transfer in kleptoplastic sea slugs, Plakobranchus ocellatus.</title>
        <authorList>
            <person name="Maeda T."/>
            <person name="Takahashi S."/>
            <person name="Yoshida T."/>
            <person name="Shimamura S."/>
            <person name="Takaki Y."/>
            <person name="Nagai Y."/>
            <person name="Toyoda A."/>
            <person name="Suzuki Y."/>
            <person name="Arimoto A."/>
            <person name="Ishii H."/>
            <person name="Satoh N."/>
            <person name="Nishiyama T."/>
            <person name="Hasebe M."/>
            <person name="Maruyama T."/>
            <person name="Minagawa J."/>
            <person name="Obokata J."/>
            <person name="Shigenobu S."/>
        </authorList>
    </citation>
    <scope>NUCLEOTIDE SEQUENCE [LARGE SCALE GENOMIC DNA]</scope>
</reference>